<feature type="compositionally biased region" description="Low complexity" evidence="1">
    <location>
        <begin position="365"/>
        <end position="375"/>
    </location>
</feature>
<feature type="compositionally biased region" description="Polar residues" evidence="1">
    <location>
        <begin position="148"/>
        <end position="159"/>
    </location>
</feature>
<evidence type="ECO:0000313" key="2">
    <source>
        <dbReference type="EMBL" id="KAF2128757.1"/>
    </source>
</evidence>
<dbReference type="RefSeq" id="XP_033523146.1">
    <property type="nucleotide sequence ID" value="XM_033662702.1"/>
</dbReference>
<dbReference type="GeneID" id="54403134"/>
<evidence type="ECO:0000313" key="3">
    <source>
        <dbReference type="Proteomes" id="UP000799771"/>
    </source>
</evidence>
<feature type="compositionally biased region" description="Pro residues" evidence="1">
    <location>
        <begin position="225"/>
        <end position="236"/>
    </location>
</feature>
<name>A0A6A6AD06_9PLEO</name>
<dbReference type="AlphaFoldDB" id="A0A6A6AD06"/>
<dbReference type="Proteomes" id="UP000799771">
    <property type="component" value="Unassembled WGS sequence"/>
</dbReference>
<evidence type="ECO:0000256" key="1">
    <source>
        <dbReference type="SAM" id="MobiDB-lite"/>
    </source>
</evidence>
<gene>
    <name evidence="2" type="ORF">P153DRAFT_24891</name>
</gene>
<proteinExistence type="predicted"/>
<feature type="compositionally biased region" description="Polar residues" evidence="1">
    <location>
        <begin position="177"/>
        <end position="201"/>
    </location>
</feature>
<feature type="compositionally biased region" description="Polar residues" evidence="1">
    <location>
        <begin position="251"/>
        <end position="262"/>
    </location>
</feature>
<protein>
    <submittedName>
        <fullName evidence="2">Uncharacterized protein</fullName>
    </submittedName>
</protein>
<dbReference type="EMBL" id="ML977507">
    <property type="protein sequence ID" value="KAF2128757.1"/>
    <property type="molecule type" value="Genomic_DNA"/>
</dbReference>
<feature type="compositionally biased region" description="Basic and acidic residues" evidence="1">
    <location>
        <begin position="436"/>
        <end position="452"/>
    </location>
</feature>
<feature type="compositionally biased region" description="Acidic residues" evidence="1">
    <location>
        <begin position="314"/>
        <end position="328"/>
    </location>
</feature>
<keyword evidence="3" id="KW-1185">Reference proteome</keyword>
<feature type="compositionally biased region" description="Low complexity" evidence="1">
    <location>
        <begin position="301"/>
        <end position="313"/>
    </location>
</feature>
<reference evidence="2" key="1">
    <citation type="journal article" date="2020" name="Stud. Mycol.">
        <title>101 Dothideomycetes genomes: a test case for predicting lifestyles and emergence of pathogens.</title>
        <authorList>
            <person name="Haridas S."/>
            <person name="Albert R."/>
            <person name="Binder M."/>
            <person name="Bloem J."/>
            <person name="Labutti K."/>
            <person name="Salamov A."/>
            <person name="Andreopoulos B."/>
            <person name="Baker S."/>
            <person name="Barry K."/>
            <person name="Bills G."/>
            <person name="Bluhm B."/>
            <person name="Cannon C."/>
            <person name="Castanera R."/>
            <person name="Culley D."/>
            <person name="Daum C."/>
            <person name="Ezra D."/>
            <person name="Gonzalez J."/>
            <person name="Henrissat B."/>
            <person name="Kuo A."/>
            <person name="Liang C."/>
            <person name="Lipzen A."/>
            <person name="Lutzoni F."/>
            <person name="Magnuson J."/>
            <person name="Mondo S."/>
            <person name="Nolan M."/>
            <person name="Ohm R."/>
            <person name="Pangilinan J."/>
            <person name="Park H.-J."/>
            <person name="Ramirez L."/>
            <person name="Alfaro M."/>
            <person name="Sun H."/>
            <person name="Tritt A."/>
            <person name="Yoshinaga Y."/>
            <person name="Zwiers L.-H."/>
            <person name="Turgeon B."/>
            <person name="Goodwin S."/>
            <person name="Spatafora J."/>
            <person name="Crous P."/>
            <person name="Grigoriev I."/>
        </authorList>
    </citation>
    <scope>NUCLEOTIDE SEQUENCE</scope>
    <source>
        <strain evidence="2">CBS 119687</strain>
    </source>
</reference>
<feature type="compositionally biased region" description="Polar residues" evidence="1">
    <location>
        <begin position="355"/>
        <end position="364"/>
    </location>
</feature>
<feature type="region of interest" description="Disordered" evidence="1">
    <location>
        <begin position="21"/>
        <end position="465"/>
    </location>
</feature>
<feature type="compositionally biased region" description="Low complexity" evidence="1">
    <location>
        <begin position="402"/>
        <end position="423"/>
    </location>
</feature>
<sequence>MRNRLLGGPSVLTELRLKREAAERAAALDSARKHSFGSDTSSDENNDDKPSGQGGAVDKRDIKKLKSSTSPPIQSDDDGKRLLASLNDIINGATVSGGTTSKRKRSADSGDEENMADTEAYLDEKNVKTAKESGGEVIDDGNVEPRSRQASWPESSVENGNIEMKDVEDDTPLILPSHSTQAVQSNAVPPTGTMNDDNNNSGDEEMEDATDYTQTQPQQAFVPIIQPPSAPMPQPSSTPTTSSWFRPPQPSYSGTSQPSTPSVLAPATLPMPGISQPPTPADPEPETTPQVSPIPSPPSPESLGSPLSSLPSDSDSDDNDDSSDDADQDTTQASTQAAPANDDERESVAMDLDSNPRSPAPSTKSQASSEQASDASNDDLSAEQTAFLEAELGLDQADDAAKTAVGADAAQTASATTAPQQSSRPGGVTSIWALRRARETRGKGEDKKEETGLKGTVEYEEDVEW</sequence>
<organism evidence="2 3">
    <name type="scientific">Dothidotthia symphoricarpi CBS 119687</name>
    <dbReference type="NCBI Taxonomy" id="1392245"/>
    <lineage>
        <taxon>Eukaryota</taxon>
        <taxon>Fungi</taxon>
        <taxon>Dikarya</taxon>
        <taxon>Ascomycota</taxon>
        <taxon>Pezizomycotina</taxon>
        <taxon>Dothideomycetes</taxon>
        <taxon>Pleosporomycetidae</taxon>
        <taxon>Pleosporales</taxon>
        <taxon>Dothidotthiaceae</taxon>
        <taxon>Dothidotthia</taxon>
    </lineage>
</organism>
<feature type="compositionally biased region" description="Low complexity" evidence="1">
    <location>
        <begin position="329"/>
        <end position="340"/>
    </location>
</feature>
<feature type="compositionally biased region" description="Low complexity" evidence="1">
    <location>
        <begin position="237"/>
        <end position="246"/>
    </location>
</feature>
<accession>A0A6A6AD06</accession>
<feature type="compositionally biased region" description="Basic and acidic residues" evidence="1">
    <location>
        <begin position="122"/>
        <end position="134"/>
    </location>
</feature>